<protein>
    <submittedName>
        <fullName evidence="11">General substrate transporter</fullName>
    </submittedName>
</protein>
<name>A0A1Y2BLW6_9TREE</name>
<keyword evidence="3 8" id="KW-0813">Transport</keyword>
<dbReference type="GO" id="GO:0016020">
    <property type="term" value="C:membrane"/>
    <property type="evidence" value="ECO:0007669"/>
    <property type="project" value="UniProtKB-SubCell"/>
</dbReference>
<comment type="caution">
    <text evidence="11">The sequence shown here is derived from an EMBL/GenBank/DDBJ whole genome shotgun (WGS) entry which is preliminary data.</text>
</comment>
<feature type="transmembrane region" description="Helical" evidence="9">
    <location>
        <begin position="489"/>
        <end position="507"/>
    </location>
</feature>
<evidence type="ECO:0000256" key="6">
    <source>
        <dbReference type="ARBA" id="ARBA00023136"/>
    </source>
</evidence>
<gene>
    <name evidence="11" type="ORF">BCR39DRAFT_592100</name>
</gene>
<reference evidence="11 12" key="1">
    <citation type="submission" date="2016-07" db="EMBL/GenBank/DDBJ databases">
        <title>Pervasive Adenine N6-methylation of Active Genes in Fungi.</title>
        <authorList>
            <consortium name="DOE Joint Genome Institute"/>
            <person name="Mondo S.J."/>
            <person name="Dannebaum R.O."/>
            <person name="Kuo R.C."/>
            <person name="Labutti K."/>
            <person name="Haridas S."/>
            <person name="Kuo A."/>
            <person name="Salamov A."/>
            <person name="Ahrendt S.R."/>
            <person name="Lipzen A."/>
            <person name="Sullivan W."/>
            <person name="Andreopoulos W.B."/>
            <person name="Clum A."/>
            <person name="Lindquist E."/>
            <person name="Daum C."/>
            <person name="Ramamoorthy G.K."/>
            <person name="Gryganskyi A."/>
            <person name="Culley D."/>
            <person name="Magnuson J.K."/>
            <person name="James T.Y."/>
            <person name="O'Malley M.A."/>
            <person name="Stajich J.E."/>
            <person name="Spatafora J.W."/>
            <person name="Visel A."/>
            <person name="Grigoriev I.V."/>
        </authorList>
    </citation>
    <scope>NUCLEOTIDE SEQUENCE [LARGE SCALE GENOMIC DNA]</scope>
    <source>
        <strain evidence="11 12">68-887.2</strain>
    </source>
</reference>
<dbReference type="PANTHER" id="PTHR48022">
    <property type="entry name" value="PLASTIDIC GLUCOSE TRANSPORTER 4"/>
    <property type="match status" value="1"/>
</dbReference>
<dbReference type="InParanoid" id="A0A1Y2BLW6"/>
<dbReference type="Proteomes" id="UP000193986">
    <property type="component" value="Unassembled WGS sequence"/>
</dbReference>
<dbReference type="InterPro" id="IPR005828">
    <property type="entry name" value="MFS_sugar_transport-like"/>
</dbReference>
<feature type="transmembrane region" description="Helical" evidence="9">
    <location>
        <begin position="454"/>
        <end position="477"/>
    </location>
</feature>
<evidence type="ECO:0000256" key="8">
    <source>
        <dbReference type="RuleBase" id="RU003346"/>
    </source>
</evidence>
<dbReference type="PROSITE" id="PS50850">
    <property type="entry name" value="MFS"/>
    <property type="match status" value="1"/>
</dbReference>
<dbReference type="Gene3D" id="1.20.1250.20">
    <property type="entry name" value="MFS general substrate transporter like domains"/>
    <property type="match status" value="1"/>
</dbReference>
<dbReference type="SUPFAM" id="SSF103473">
    <property type="entry name" value="MFS general substrate transporter"/>
    <property type="match status" value="1"/>
</dbReference>
<feature type="domain" description="Major facilitator superfamily (MFS) profile" evidence="10">
    <location>
        <begin position="68"/>
        <end position="511"/>
    </location>
</feature>
<evidence type="ECO:0000256" key="5">
    <source>
        <dbReference type="ARBA" id="ARBA00022989"/>
    </source>
</evidence>
<feature type="transmembrane region" description="Helical" evidence="9">
    <location>
        <begin position="388"/>
        <end position="408"/>
    </location>
</feature>
<dbReference type="GO" id="GO:0005351">
    <property type="term" value="F:carbohydrate:proton symporter activity"/>
    <property type="evidence" value="ECO:0007669"/>
    <property type="project" value="TreeGrafter"/>
</dbReference>
<sequence length="549" mass="60931">MVGKLPQDSMTMDDLPNDDKIQVVDISLPANDFGLSDERIQAAQEDARRQASMSVRDGLRKYRSAAMWAFLMSLTYFMESYDYGLMGSLFGFPAFAKKYGTRTAKGTYNVSATQQTVLKQITKCGQLIGLYFAGSLNDRFGYKWTMLGSLALIVPIVFMQFFAPSAGVLIAAQFLIGIPLAPFLTLANVYAAEVSPLSLQPYLTSLYSLSSSMSSFIATGLLRGLLHSSLTNSYRIAFAVQWIWLPPLAVVVWFAPESPTWCIRAGQMDRARIALKRLSGPDETDEQIENRLALLQYTDALEKHYSASTSYLECFRGTNLRRTEIAAMVYSAENLDGYDIASSTTYFFQQAGLSATQSFDLGLGNNAISFVCTFIAWWFMRYIGRRKLFVFALFSTVIILLAIGGLGVPEPTVALGWATGGICFLFTVIFKICQGPLTYTIVTDIPSTRLRAKTVVIARAGFLCSAVFMATLVNYQINATAWNWRGKAGFFWAGFCLLVAIWSYFRLPETKDRTPAQLDKLFADGVPARIFASQHVDTVEYTEESTGQV</sequence>
<feature type="transmembrane region" description="Helical" evidence="9">
    <location>
        <begin position="170"/>
        <end position="190"/>
    </location>
</feature>
<comment type="catalytic activity">
    <reaction evidence="7">
        <text>myo-inositol(out) + H(+)(out) = myo-inositol(in) + H(+)(in)</text>
        <dbReference type="Rhea" id="RHEA:60364"/>
        <dbReference type="ChEBI" id="CHEBI:15378"/>
        <dbReference type="ChEBI" id="CHEBI:17268"/>
    </reaction>
</comment>
<evidence type="ECO:0000256" key="7">
    <source>
        <dbReference type="ARBA" id="ARBA00049119"/>
    </source>
</evidence>
<accession>A0A1Y2BLW6</accession>
<evidence type="ECO:0000259" key="10">
    <source>
        <dbReference type="PROSITE" id="PS50850"/>
    </source>
</evidence>
<feature type="transmembrane region" description="Helical" evidence="9">
    <location>
        <begin position="414"/>
        <end position="433"/>
    </location>
</feature>
<dbReference type="EMBL" id="MCFC01000001">
    <property type="protein sequence ID" value="ORY35759.1"/>
    <property type="molecule type" value="Genomic_DNA"/>
</dbReference>
<keyword evidence="4 9" id="KW-0812">Transmembrane</keyword>
<dbReference type="InterPro" id="IPR050360">
    <property type="entry name" value="MFS_Sugar_Transporters"/>
</dbReference>
<keyword evidence="5 9" id="KW-1133">Transmembrane helix</keyword>
<keyword evidence="6 9" id="KW-0472">Membrane</keyword>
<feature type="transmembrane region" description="Helical" evidence="9">
    <location>
        <begin position="361"/>
        <end position="379"/>
    </location>
</feature>
<dbReference type="InterPro" id="IPR036259">
    <property type="entry name" value="MFS_trans_sf"/>
</dbReference>
<evidence type="ECO:0000313" key="11">
    <source>
        <dbReference type="EMBL" id="ORY35759.1"/>
    </source>
</evidence>
<dbReference type="FunFam" id="1.20.1250.20:FF:000078">
    <property type="entry name" value="MFS maltose transporter, putative"/>
    <property type="match status" value="1"/>
</dbReference>
<comment type="similarity">
    <text evidence="2 8">Belongs to the major facilitator superfamily. Sugar transporter (TC 2.A.1.1) family.</text>
</comment>
<dbReference type="Pfam" id="PF00083">
    <property type="entry name" value="Sugar_tr"/>
    <property type="match status" value="1"/>
</dbReference>
<dbReference type="InterPro" id="IPR020846">
    <property type="entry name" value="MFS_dom"/>
</dbReference>
<dbReference type="OrthoDB" id="6612291at2759"/>
<feature type="transmembrane region" description="Helical" evidence="9">
    <location>
        <begin position="234"/>
        <end position="255"/>
    </location>
</feature>
<dbReference type="AlphaFoldDB" id="A0A1Y2BLW6"/>
<proteinExistence type="inferred from homology"/>
<evidence type="ECO:0000256" key="9">
    <source>
        <dbReference type="SAM" id="Phobius"/>
    </source>
</evidence>
<organism evidence="11 12">
    <name type="scientific">Naematelia encephala</name>
    <dbReference type="NCBI Taxonomy" id="71784"/>
    <lineage>
        <taxon>Eukaryota</taxon>
        <taxon>Fungi</taxon>
        <taxon>Dikarya</taxon>
        <taxon>Basidiomycota</taxon>
        <taxon>Agaricomycotina</taxon>
        <taxon>Tremellomycetes</taxon>
        <taxon>Tremellales</taxon>
        <taxon>Naemateliaceae</taxon>
        <taxon>Naematelia</taxon>
    </lineage>
</organism>
<evidence type="ECO:0000256" key="4">
    <source>
        <dbReference type="ARBA" id="ARBA00022692"/>
    </source>
</evidence>
<evidence type="ECO:0000256" key="1">
    <source>
        <dbReference type="ARBA" id="ARBA00004141"/>
    </source>
</evidence>
<evidence type="ECO:0000256" key="3">
    <source>
        <dbReference type="ARBA" id="ARBA00022448"/>
    </source>
</evidence>
<dbReference type="PANTHER" id="PTHR48022:SF5">
    <property type="entry name" value="ALPHA-GLUCOSIDES PERMEASE MPH2-RELATED"/>
    <property type="match status" value="1"/>
</dbReference>
<keyword evidence="12" id="KW-1185">Reference proteome</keyword>
<comment type="subcellular location">
    <subcellularLocation>
        <location evidence="1">Membrane</location>
        <topology evidence="1">Multi-pass membrane protein</topology>
    </subcellularLocation>
</comment>
<feature type="transmembrane region" description="Helical" evidence="9">
    <location>
        <begin position="202"/>
        <end position="222"/>
    </location>
</feature>
<dbReference type="NCBIfam" id="TIGR00879">
    <property type="entry name" value="SP"/>
    <property type="match status" value="1"/>
</dbReference>
<dbReference type="InterPro" id="IPR003663">
    <property type="entry name" value="Sugar/inositol_transpt"/>
</dbReference>
<feature type="transmembrane region" description="Helical" evidence="9">
    <location>
        <begin position="144"/>
        <end position="163"/>
    </location>
</feature>
<evidence type="ECO:0000256" key="2">
    <source>
        <dbReference type="ARBA" id="ARBA00010992"/>
    </source>
</evidence>
<evidence type="ECO:0000313" key="12">
    <source>
        <dbReference type="Proteomes" id="UP000193986"/>
    </source>
</evidence>